<evidence type="ECO:0000256" key="4">
    <source>
        <dbReference type="PROSITE-ProRule" id="PRU00335"/>
    </source>
</evidence>
<evidence type="ECO:0000256" key="1">
    <source>
        <dbReference type="ARBA" id="ARBA00023015"/>
    </source>
</evidence>
<organism evidence="6 7">
    <name type="scientific">Methylocystis heyeri</name>
    <dbReference type="NCBI Taxonomy" id="391905"/>
    <lineage>
        <taxon>Bacteria</taxon>
        <taxon>Pseudomonadati</taxon>
        <taxon>Pseudomonadota</taxon>
        <taxon>Alphaproteobacteria</taxon>
        <taxon>Hyphomicrobiales</taxon>
        <taxon>Methylocystaceae</taxon>
        <taxon>Methylocystis</taxon>
    </lineage>
</organism>
<dbReference type="InterPro" id="IPR039536">
    <property type="entry name" value="TetR_C_Proteobacteria"/>
</dbReference>
<proteinExistence type="predicted"/>
<dbReference type="InterPro" id="IPR001647">
    <property type="entry name" value="HTH_TetR"/>
</dbReference>
<evidence type="ECO:0000256" key="3">
    <source>
        <dbReference type="ARBA" id="ARBA00023163"/>
    </source>
</evidence>
<keyword evidence="2 4" id="KW-0238">DNA-binding</keyword>
<dbReference type="SUPFAM" id="SSF48498">
    <property type="entry name" value="Tetracyclin repressor-like, C-terminal domain"/>
    <property type="match status" value="1"/>
</dbReference>
<keyword evidence="1" id="KW-0805">Transcription regulation</keyword>
<evidence type="ECO:0000313" key="7">
    <source>
        <dbReference type="Proteomes" id="UP000309061"/>
    </source>
</evidence>
<evidence type="ECO:0000313" key="6">
    <source>
        <dbReference type="EMBL" id="QGM44910.1"/>
    </source>
</evidence>
<dbReference type="PROSITE" id="PS50977">
    <property type="entry name" value="HTH_TETR_2"/>
    <property type="match status" value="1"/>
</dbReference>
<dbReference type="InterPro" id="IPR023772">
    <property type="entry name" value="DNA-bd_HTH_TetR-type_CS"/>
</dbReference>
<dbReference type="InterPro" id="IPR036271">
    <property type="entry name" value="Tet_transcr_reg_TetR-rel_C_sf"/>
</dbReference>
<dbReference type="Pfam" id="PF14246">
    <property type="entry name" value="TetR_C_7"/>
    <property type="match status" value="1"/>
</dbReference>
<dbReference type="PANTHER" id="PTHR30055">
    <property type="entry name" value="HTH-TYPE TRANSCRIPTIONAL REGULATOR RUTR"/>
    <property type="match status" value="1"/>
</dbReference>
<feature type="domain" description="HTH tetR-type" evidence="5">
    <location>
        <begin position="17"/>
        <end position="77"/>
    </location>
</feature>
<dbReference type="PRINTS" id="PR00455">
    <property type="entry name" value="HTHTETR"/>
</dbReference>
<evidence type="ECO:0000259" key="5">
    <source>
        <dbReference type="PROSITE" id="PS50977"/>
    </source>
</evidence>
<keyword evidence="7" id="KW-1185">Reference proteome</keyword>
<feature type="DNA-binding region" description="H-T-H motif" evidence="4">
    <location>
        <begin position="40"/>
        <end position="59"/>
    </location>
</feature>
<dbReference type="SUPFAM" id="SSF46689">
    <property type="entry name" value="Homeodomain-like"/>
    <property type="match status" value="1"/>
</dbReference>
<dbReference type="PROSITE" id="PS01081">
    <property type="entry name" value="HTH_TETR_1"/>
    <property type="match status" value="1"/>
</dbReference>
<dbReference type="PANTHER" id="PTHR30055:SF146">
    <property type="entry name" value="HTH-TYPE TRANSCRIPTIONAL DUAL REGULATOR CECR"/>
    <property type="match status" value="1"/>
</dbReference>
<dbReference type="GO" id="GO:0003700">
    <property type="term" value="F:DNA-binding transcription factor activity"/>
    <property type="evidence" value="ECO:0007669"/>
    <property type="project" value="TreeGrafter"/>
</dbReference>
<dbReference type="AlphaFoldDB" id="A0A6B8KEV9"/>
<reference evidence="6 7" key="1">
    <citation type="submission" date="2019-11" db="EMBL/GenBank/DDBJ databases">
        <title>The genome sequence of Methylocystis heyeri.</title>
        <authorList>
            <person name="Oshkin I.Y."/>
            <person name="Miroshnikov K."/>
            <person name="Dedysh S.N."/>
        </authorList>
    </citation>
    <scope>NUCLEOTIDE SEQUENCE [LARGE SCALE GENOMIC DNA]</scope>
    <source>
        <strain evidence="6 7">H2</strain>
    </source>
</reference>
<dbReference type="FunFam" id="1.10.10.60:FF:000141">
    <property type="entry name" value="TetR family transcriptional regulator"/>
    <property type="match status" value="1"/>
</dbReference>
<accession>A0A6B8KEV9</accession>
<dbReference type="RefSeq" id="WP_136495201.1">
    <property type="nucleotide sequence ID" value="NZ_CP046052.1"/>
</dbReference>
<gene>
    <name evidence="6" type="ORF">H2LOC_003965</name>
</gene>
<dbReference type="OrthoDB" id="9816431at2"/>
<evidence type="ECO:0000256" key="2">
    <source>
        <dbReference type="ARBA" id="ARBA00023125"/>
    </source>
</evidence>
<dbReference type="Proteomes" id="UP000309061">
    <property type="component" value="Chromosome"/>
</dbReference>
<dbReference type="InterPro" id="IPR050109">
    <property type="entry name" value="HTH-type_TetR-like_transc_reg"/>
</dbReference>
<dbReference type="KEGG" id="mhey:H2LOC_003965"/>
<dbReference type="Gene3D" id="1.10.357.10">
    <property type="entry name" value="Tetracycline Repressor, domain 2"/>
    <property type="match status" value="1"/>
</dbReference>
<dbReference type="Pfam" id="PF00440">
    <property type="entry name" value="TetR_N"/>
    <property type="match status" value="1"/>
</dbReference>
<protein>
    <submittedName>
        <fullName evidence="6">TetR family transcriptional regulator</fullName>
    </submittedName>
</protein>
<dbReference type="GO" id="GO:0000976">
    <property type="term" value="F:transcription cis-regulatory region binding"/>
    <property type="evidence" value="ECO:0007669"/>
    <property type="project" value="TreeGrafter"/>
</dbReference>
<keyword evidence="3" id="KW-0804">Transcription</keyword>
<dbReference type="Gene3D" id="1.10.10.60">
    <property type="entry name" value="Homeodomain-like"/>
    <property type="match status" value="1"/>
</dbReference>
<dbReference type="EMBL" id="CP046052">
    <property type="protein sequence ID" value="QGM44910.1"/>
    <property type="molecule type" value="Genomic_DNA"/>
</dbReference>
<name>A0A6B8KEV9_9HYPH</name>
<dbReference type="InterPro" id="IPR009057">
    <property type="entry name" value="Homeodomain-like_sf"/>
</dbReference>
<sequence>MKESTLEPANAPEYCGGRKESQVVNAARDEFLRQGFAKTSMEAIARAANVSKATLYAYFPSKEALFSYLIENECEMKRALFTPPSLDGGVEAALGALGMKFVAHFLTKNETTFFQTVSSERARFPELCRLFFNTGQKQAVDFVAAFLQECKEKGELSFADAHLAANQFLNLVLCDLPVRVALGLDLPNEDEAQRVMKAGVSTFLRAFRPAPGPSRSP</sequence>